<name>A0A8H7W684_9HELO</name>
<protein>
    <submittedName>
        <fullName evidence="1">Uncharacterized protein</fullName>
    </submittedName>
</protein>
<sequence>MANENIGTCLDPMSPDNDKEEAIRVATEKSIQEVIHKNEKEPSIQFGDYKCTKILAQLADIIAEIKGLPEHKRPSR</sequence>
<gene>
    <name evidence="1" type="ORF">IFR04_007722</name>
</gene>
<dbReference type="EMBL" id="JAFJYH010000112">
    <property type="protein sequence ID" value="KAG4419126.1"/>
    <property type="molecule type" value="Genomic_DNA"/>
</dbReference>
<proteinExistence type="predicted"/>
<reference evidence="1" key="1">
    <citation type="submission" date="2021-02" db="EMBL/GenBank/DDBJ databases">
        <title>Genome sequence Cadophora malorum strain M34.</title>
        <authorList>
            <person name="Stefanovic E."/>
            <person name="Vu D."/>
            <person name="Scully C."/>
            <person name="Dijksterhuis J."/>
            <person name="Roader J."/>
            <person name="Houbraken J."/>
        </authorList>
    </citation>
    <scope>NUCLEOTIDE SEQUENCE</scope>
    <source>
        <strain evidence="1">M34</strain>
    </source>
</reference>
<evidence type="ECO:0000313" key="1">
    <source>
        <dbReference type="EMBL" id="KAG4419126.1"/>
    </source>
</evidence>
<organism evidence="1 2">
    <name type="scientific">Cadophora malorum</name>
    <dbReference type="NCBI Taxonomy" id="108018"/>
    <lineage>
        <taxon>Eukaryota</taxon>
        <taxon>Fungi</taxon>
        <taxon>Dikarya</taxon>
        <taxon>Ascomycota</taxon>
        <taxon>Pezizomycotina</taxon>
        <taxon>Leotiomycetes</taxon>
        <taxon>Helotiales</taxon>
        <taxon>Ploettnerulaceae</taxon>
        <taxon>Cadophora</taxon>
    </lineage>
</organism>
<dbReference type="AlphaFoldDB" id="A0A8H7W684"/>
<comment type="caution">
    <text evidence="1">The sequence shown here is derived from an EMBL/GenBank/DDBJ whole genome shotgun (WGS) entry which is preliminary data.</text>
</comment>
<accession>A0A8H7W684</accession>
<dbReference type="Proteomes" id="UP000664132">
    <property type="component" value="Unassembled WGS sequence"/>
</dbReference>
<evidence type="ECO:0000313" key="2">
    <source>
        <dbReference type="Proteomes" id="UP000664132"/>
    </source>
</evidence>
<keyword evidence="2" id="KW-1185">Reference proteome</keyword>